<dbReference type="InterPro" id="IPR032839">
    <property type="entry name" value="RAB3GAP_N"/>
</dbReference>
<feature type="domain" description="Rab3-GAP regulatory subunit N-terminal" evidence="6">
    <location>
        <begin position="52"/>
        <end position="460"/>
    </location>
</feature>
<comment type="subcellular location">
    <subcellularLocation>
        <location evidence="1">Cytoplasm</location>
    </subcellularLocation>
</comment>
<dbReference type="InterPro" id="IPR026059">
    <property type="entry name" value="Rab3GAP2"/>
</dbReference>
<proteinExistence type="inferred from homology"/>
<feature type="domain" description="Rab3GAP regulatory subunit C-terminal" evidence="7">
    <location>
        <begin position="749"/>
        <end position="835"/>
    </location>
</feature>
<evidence type="ECO:0000259" key="6">
    <source>
        <dbReference type="Pfam" id="PF14655"/>
    </source>
</evidence>
<evidence type="ECO:0000256" key="3">
    <source>
        <dbReference type="ARBA" id="ARBA00022468"/>
    </source>
</evidence>
<keyword evidence="8" id="KW-1185">Reference proteome</keyword>
<keyword evidence="4" id="KW-0963">Cytoplasm</keyword>
<dbReference type="Proteomes" id="UP000504606">
    <property type="component" value="Unplaced"/>
</dbReference>
<dbReference type="Pfam" id="PF14656">
    <property type="entry name" value="RAB3GAP2_C"/>
    <property type="match status" value="2"/>
</dbReference>
<comment type="similarity">
    <text evidence="2">Belongs to the Rab3-GAP regulatory subunit family.</text>
</comment>
<gene>
    <name evidence="9" type="primary">LOC113208340</name>
</gene>
<protein>
    <submittedName>
        <fullName evidence="9">Rab3 GTPase-activating protein non-catalytic subunit</fullName>
    </submittedName>
</protein>
<dbReference type="GO" id="GO:0005737">
    <property type="term" value="C:cytoplasm"/>
    <property type="evidence" value="ECO:0007669"/>
    <property type="project" value="UniProtKB-SubCell"/>
</dbReference>
<evidence type="ECO:0000313" key="9">
    <source>
        <dbReference type="RefSeq" id="XP_052122974.1"/>
    </source>
</evidence>
<evidence type="ECO:0000259" key="7">
    <source>
        <dbReference type="Pfam" id="PF14656"/>
    </source>
</evidence>
<feature type="compositionally biased region" description="Polar residues" evidence="5">
    <location>
        <begin position="852"/>
        <end position="871"/>
    </location>
</feature>
<evidence type="ECO:0000256" key="5">
    <source>
        <dbReference type="SAM" id="MobiDB-lite"/>
    </source>
</evidence>
<organism evidence="8 9">
    <name type="scientific">Frankliniella occidentalis</name>
    <name type="common">Western flower thrips</name>
    <name type="synonym">Euthrips occidentalis</name>
    <dbReference type="NCBI Taxonomy" id="133901"/>
    <lineage>
        <taxon>Eukaryota</taxon>
        <taxon>Metazoa</taxon>
        <taxon>Ecdysozoa</taxon>
        <taxon>Arthropoda</taxon>
        <taxon>Hexapoda</taxon>
        <taxon>Insecta</taxon>
        <taxon>Pterygota</taxon>
        <taxon>Neoptera</taxon>
        <taxon>Paraneoptera</taxon>
        <taxon>Thysanoptera</taxon>
        <taxon>Terebrantia</taxon>
        <taxon>Thripoidea</taxon>
        <taxon>Thripidae</taxon>
        <taxon>Frankliniella</taxon>
    </lineage>
</organism>
<evidence type="ECO:0000313" key="8">
    <source>
        <dbReference type="Proteomes" id="UP000504606"/>
    </source>
</evidence>
<evidence type="ECO:0000256" key="1">
    <source>
        <dbReference type="ARBA" id="ARBA00004496"/>
    </source>
</evidence>
<accession>A0A9C6WXI7</accession>
<dbReference type="OrthoDB" id="2019917at2759"/>
<dbReference type="CTD" id="34626"/>
<dbReference type="KEGG" id="foc:113208340"/>
<dbReference type="InterPro" id="IPR029257">
    <property type="entry name" value="RAB3GAP2_C"/>
</dbReference>
<feature type="region of interest" description="Disordered" evidence="5">
    <location>
        <begin position="831"/>
        <end position="871"/>
    </location>
</feature>
<dbReference type="PANTHER" id="PTHR12472:SF0">
    <property type="entry name" value="RAB3 GTPASE-ACTIVATING PROTEIN NON-CATALYTIC SUBUNIT"/>
    <property type="match status" value="1"/>
</dbReference>
<evidence type="ECO:0000256" key="2">
    <source>
        <dbReference type="ARBA" id="ARBA00008153"/>
    </source>
</evidence>
<sequence length="1437" mass="159421">MSCQFKAYAKVDVEELKNTLISSSVSGGSSEAYDDSSGSKLSASHSAELSCLNTSCVSLSPSGEFLVFGQQKTLSILSAKWDSHEEEEVKTKFKTTWTGNPCHNDREEITAVLVLPLIMPNKSSRSAHTTEQTDWTCIVVGYNTGHLRFYDEGGDLLLSEQIHDEPVRYIKCQSYHPSKNSSYDDYAEELYVTFCSSVAIIPGFALFQTLRACRNHLARVKANFSEHISPPPLTLKKWAFVDHESVSDCEVIGPSSSDMFDHLMTASMCGGFNTCYRSGAPKSTVVVAAGKGPFIGFHHALEGIEGRSVLTDVAQVVKSKFKGFFGGSSKDSQKSTAVIEPPENLACRFSLFDPNREADHIVRSPNREYSVVSDGLGRLTLINNLRGIAVRMWKGYRRAQCGWLQVEEEEPSQKGNPKHLLRTVLFLVIYDPKKGMLEVWTVPNGVRVAAFSCSKKGRLLYTSHGLVGLNNAAVKWANKSLLPCAFIDPNGTVFQIIVPFHCALSDSTSDRAADLALLRKLKSILRENDLDDEQLAQEVGLSAAELKTEEVRKQMLTMLTLHKHITIDALEAALAVFTDRAMSEDSKRQMLLLSCQQLRNLLGFYKFVQQQKDRPPNYASVVPQEGISDLQAACDVLSVSERELTALRSLMSLLGVAPSSQNTPRREARVTFHEGTSPGTSLVDYLACFEIGKTSQGNIAPNTVAIKKMQSSKLKILAELLFQGILYSDVPVEVWQAEAACSGILPFNLLDLAINFWLSRNAGKALEIEMIRFSEIVKAICLLEEVNSYDLSSFWSPVRGILASSAQPFNALTAALVCRAVACSMEKRGFKKSSKSPKKNQAISKTKDLEESCSSNSNGSDMPKESNSVTSEDLVNAEARKSSAEWEDVSWDSVKWNLLIGRLEDIALLDQVLSQNPADLCDLSMKNHLPCLPYVKPTISLSTVLEKGKGAVSEHVAKWITTCGADPKTLIESSDIEWTEKDAGVFNNPEPMDVDEPGPEDKSEVMIREGIPVMPERGMEASSLSTSHAQILDKIHMLRLHFPYSLCGSVLVSNITWEYLLEWHKAPEYIDILNAAITCLQIVPNIHIRQGLCSLMWSSHLKQRFETATRIVNESNGNPKEKLCRRELQMSDGQLVEFVETCIKFIELYIEAINLSEVMNHPGPKAVVNRSEDIWDYDELVLGTSTPSLTCLALTQQQTSFEHLHLLHQLAVSMHMILALNLRGQQLTPIFKPTEWAEFFSESSGAASVQHEYVDPQLSKKRTQFLIRAVSGAMQSVISSDPSHVTDLSGGLSADMSTAMLWFGKCNSLAYTWDISIDPIRRHHVCLLYSSGHDRLAEEILPAVNDLGELASQLLMICGQRLRVSFKHSTDLMEKISNLDPYLTDWLHDLNTIDVREVPLSDTALLATHVVQHLPENHPEYDLAADLFDALQALQCM</sequence>
<dbReference type="GeneID" id="113208340"/>
<evidence type="ECO:0000256" key="4">
    <source>
        <dbReference type="ARBA" id="ARBA00022490"/>
    </source>
</evidence>
<dbReference type="RefSeq" id="XP_052122974.1">
    <property type="nucleotide sequence ID" value="XM_052267014.1"/>
</dbReference>
<reference evidence="9" key="1">
    <citation type="submission" date="2025-08" db="UniProtKB">
        <authorList>
            <consortium name="RefSeq"/>
        </authorList>
    </citation>
    <scope>IDENTIFICATION</scope>
    <source>
        <tissue evidence="9">Whole organism</tissue>
    </source>
</reference>
<dbReference type="PANTHER" id="PTHR12472">
    <property type="entry name" value="RAB3-GAP REGULATORY DOMAIN"/>
    <property type="match status" value="1"/>
</dbReference>
<keyword evidence="3" id="KW-0343">GTPase activation</keyword>
<name>A0A9C6WXI7_FRAOC</name>
<dbReference type="GO" id="GO:0005096">
    <property type="term" value="F:GTPase activator activity"/>
    <property type="evidence" value="ECO:0007669"/>
    <property type="project" value="UniProtKB-KW"/>
</dbReference>
<feature type="domain" description="Rab3GAP regulatory subunit C-terminal" evidence="7">
    <location>
        <begin position="873"/>
        <end position="1415"/>
    </location>
</feature>
<dbReference type="Pfam" id="PF14655">
    <property type="entry name" value="RAB3GAP2_N"/>
    <property type="match status" value="1"/>
</dbReference>